<dbReference type="PANTHER" id="PTHR24134">
    <property type="entry name" value="ANKYRIN REPEAT-CONTAINING PROTEIN DDB_G0279043"/>
    <property type="match status" value="1"/>
</dbReference>
<keyword evidence="5" id="KW-1185">Reference proteome</keyword>
<evidence type="ECO:0000256" key="3">
    <source>
        <dbReference type="PROSITE-ProRule" id="PRU00023"/>
    </source>
</evidence>
<proteinExistence type="predicted"/>
<reference evidence="4" key="1">
    <citation type="journal article" date="2020" name="Stud. Mycol.">
        <title>101 Dothideomycetes genomes: a test case for predicting lifestyles and emergence of pathogens.</title>
        <authorList>
            <person name="Haridas S."/>
            <person name="Albert R."/>
            <person name="Binder M."/>
            <person name="Bloem J."/>
            <person name="Labutti K."/>
            <person name="Salamov A."/>
            <person name="Andreopoulos B."/>
            <person name="Baker S."/>
            <person name="Barry K."/>
            <person name="Bills G."/>
            <person name="Bluhm B."/>
            <person name="Cannon C."/>
            <person name="Castanera R."/>
            <person name="Culley D."/>
            <person name="Daum C."/>
            <person name="Ezra D."/>
            <person name="Gonzalez J."/>
            <person name="Henrissat B."/>
            <person name="Kuo A."/>
            <person name="Liang C."/>
            <person name="Lipzen A."/>
            <person name="Lutzoni F."/>
            <person name="Magnuson J."/>
            <person name="Mondo S."/>
            <person name="Nolan M."/>
            <person name="Ohm R."/>
            <person name="Pangilinan J."/>
            <person name="Park H.-J."/>
            <person name="Ramirez L."/>
            <person name="Alfaro M."/>
            <person name="Sun H."/>
            <person name="Tritt A."/>
            <person name="Yoshinaga Y."/>
            <person name="Zwiers L.-H."/>
            <person name="Turgeon B."/>
            <person name="Goodwin S."/>
            <person name="Spatafora J."/>
            <person name="Crous P."/>
            <person name="Grigoriev I."/>
        </authorList>
    </citation>
    <scope>NUCLEOTIDE SEQUENCE</scope>
    <source>
        <strain evidence="4">CBS 121167</strain>
    </source>
</reference>
<dbReference type="EMBL" id="ML995530">
    <property type="protein sequence ID" value="KAF2136198.1"/>
    <property type="molecule type" value="Genomic_DNA"/>
</dbReference>
<dbReference type="InterPro" id="IPR036770">
    <property type="entry name" value="Ankyrin_rpt-contain_sf"/>
</dbReference>
<dbReference type="Pfam" id="PF00023">
    <property type="entry name" value="Ank"/>
    <property type="match status" value="1"/>
</dbReference>
<name>A0A6A6AY51_9PEZI</name>
<dbReference type="Pfam" id="PF12796">
    <property type="entry name" value="Ank_2"/>
    <property type="match status" value="1"/>
</dbReference>
<dbReference type="AlphaFoldDB" id="A0A6A6AY51"/>
<accession>A0A6A6AY51</accession>
<dbReference type="GeneID" id="54293596"/>
<feature type="non-terminal residue" evidence="4">
    <location>
        <position position="142"/>
    </location>
</feature>
<keyword evidence="1" id="KW-0677">Repeat</keyword>
<dbReference type="PROSITE" id="PS50088">
    <property type="entry name" value="ANK_REPEAT"/>
    <property type="match status" value="2"/>
</dbReference>
<dbReference type="RefSeq" id="XP_033391916.1">
    <property type="nucleotide sequence ID" value="XM_033536100.1"/>
</dbReference>
<dbReference type="SUPFAM" id="SSF48403">
    <property type="entry name" value="Ankyrin repeat"/>
    <property type="match status" value="1"/>
</dbReference>
<feature type="repeat" description="ANK" evidence="3">
    <location>
        <begin position="27"/>
        <end position="61"/>
    </location>
</feature>
<evidence type="ECO:0000313" key="5">
    <source>
        <dbReference type="Proteomes" id="UP000799438"/>
    </source>
</evidence>
<dbReference type="Proteomes" id="UP000799438">
    <property type="component" value="Unassembled WGS sequence"/>
</dbReference>
<gene>
    <name evidence="4" type="ORF">K452DRAFT_205478</name>
</gene>
<organism evidence="4 5">
    <name type="scientific">Aplosporella prunicola CBS 121167</name>
    <dbReference type="NCBI Taxonomy" id="1176127"/>
    <lineage>
        <taxon>Eukaryota</taxon>
        <taxon>Fungi</taxon>
        <taxon>Dikarya</taxon>
        <taxon>Ascomycota</taxon>
        <taxon>Pezizomycotina</taxon>
        <taxon>Dothideomycetes</taxon>
        <taxon>Dothideomycetes incertae sedis</taxon>
        <taxon>Botryosphaeriales</taxon>
        <taxon>Aplosporellaceae</taxon>
        <taxon>Aplosporella</taxon>
    </lineage>
</organism>
<evidence type="ECO:0000256" key="2">
    <source>
        <dbReference type="ARBA" id="ARBA00023043"/>
    </source>
</evidence>
<feature type="repeat" description="ANK" evidence="3">
    <location>
        <begin position="62"/>
        <end position="95"/>
    </location>
</feature>
<sequence length="142" mass="15171">AIERNDADAIASLLRKGADPNISTTRSGWTSIHYIARAQSENEEIIALLIAHGARVNALDSNSQTPLSRAIRHNNAAAKLKALVKAGADPNMQYDEAKWSASHLAVFIGQKACVRALLKAGADFSLKTVLGTNVITFTAKYG</sequence>
<dbReference type="PANTHER" id="PTHR24134:SF9">
    <property type="entry name" value="ANKYRIN REPEAT AND SOCS BOX PROTEIN 8"/>
    <property type="match status" value="1"/>
</dbReference>
<dbReference type="SMART" id="SM00248">
    <property type="entry name" value="ANK"/>
    <property type="match status" value="3"/>
</dbReference>
<evidence type="ECO:0000313" key="4">
    <source>
        <dbReference type="EMBL" id="KAF2136198.1"/>
    </source>
</evidence>
<keyword evidence="2 3" id="KW-0040">ANK repeat</keyword>
<dbReference type="PROSITE" id="PS50297">
    <property type="entry name" value="ANK_REP_REGION"/>
    <property type="match status" value="1"/>
</dbReference>
<dbReference type="InterPro" id="IPR002110">
    <property type="entry name" value="Ankyrin_rpt"/>
</dbReference>
<dbReference type="Gene3D" id="1.25.40.20">
    <property type="entry name" value="Ankyrin repeat-containing domain"/>
    <property type="match status" value="1"/>
</dbReference>
<evidence type="ECO:0000256" key="1">
    <source>
        <dbReference type="ARBA" id="ARBA00022737"/>
    </source>
</evidence>
<dbReference type="OrthoDB" id="3686745at2759"/>
<feature type="non-terminal residue" evidence="4">
    <location>
        <position position="1"/>
    </location>
</feature>
<protein>
    <submittedName>
        <fullName evidence="4">Uncharacterized protein</fullName>
    </submittedName>
</protein>